<name>A0ABV9UFJ1_9ACTN</name>
<evidence type="ECO:0000256" key="3">
    <source>
        <dbReference type="ARBA" id="ARBA00023125"/>
    </source>
</evidence>
<dbReference type="Proteomes" id="UP001595872">
    <property type="component" value="Unassembled WGS sequence"/>
</dbReference>
<sequence length="296" mass="31584">MELQQLRYAVALADHRSAPRAAASLKVAQGALVRQLRRLEDELGAVLFQRGIEPVGLTPAGEEFVAMARHAVRAADEAAAKAAAFAGAPRGRLAIGSYPEPPRPRVPELLAEFSKRFPEAEVSLREEASDPLVRLVRRGELDVAIVGTASGQVLEDVDHFETFRDDVAAVVSLTHPLAARYGVRLADLVPETFIDGTPATGLRAVTDEAFRVLGTERAVRYEASDAATVARLAGLGLGVGLLPRTAAERELRAGARCRVVPIENAPVHCTCLVYRSGSLTPPGRAFLALASRYALG</sequence>
<dbReference type="PANTHER" id="PTHR30346:SF30">
    <property type="entry name" value="SMALL NEUTRAL PROTEASE REGULATORY PROTEIN"/>
    <property type="match status" value="1"/>
</dbReference>
<feature type="domain" description="HTH lysR-type" evidence="5">
    <location>
        <begin position="1"/>
        <end position="58"/>
    </location>
</feature>
<accession>A0ABV9UFJ1</accession>
<dbReference type="EMBL" id="JBHSIT010000021">
    <property type="protein sequence ID" value="MFC4913927.1"/>
    <property type="molecule type" value="Genomic_DNA"/>
</dbReference>
<comment type="similarity">
    <text evidence="1">Belongs to the LysR transcriptional regulatory family.</text>
</comment>
<evidence type="ECO:0000256" key="1">
    <source>
        <dbReference type="ARBA" id="ARBA00009437"/>
    </source>
</evidence>
<dbReference type="InterPro" id="IPR036390">
    <property type="entry name" value="WH_DNA-bd_sf"/>
</dbReference>
<organism evidence="6 7">
    <name type="scientific">Actinomadura gamaensis</name>
    <dbReference type="NCBI Taxonomy" id="1763541"/>
    <lineage>
        <taxon>Bacteria</taxon>
        <taxon>Bacillati</taxon>
        <taxon>Actinomycetota</taxon>
        <taxon>Actinomycetes</taxon>
        <taxon>Streptosporangiales</taxon>
        <taxon>Thermomonosporaceae</taxon>
        <taxon>Actinomadura</taxon>
    </lineage>
</organism>
<evidence type="ECO:0000313" key="6">
    <source>
        <dbReference type="EMBL" id="MFC4913927.1"/>
    </source>
</evidence>
<proteinExistence type="inferred from homology"/>
<dbReference type="InterPro" id="IPR005119">
    <property type="entry name" value="LysR_subst-bd"/>
</dbReference>
<dbReference type="PROSITE" id="PS50931">
    <property type="entry name" value="HTH_LYSR"/>
    <property type="match status" value="1"/>
</dbReference>
<dbReference type="InterPro" id="IPR036388">
    <property type="entry name" value="WH-like_DNA-bd_sf"/>
</dbReference>
<dbReference type="Pfam" id="PF00126">
    <property type="entry name" value="HTH_1"/>
    <property type="match status" value="1"/>
</dbReference>
<evidence type="ECO:0000313" key="7">
    <source>
        <dbReference type="Proteomes" id="UP001595872"/>
    </source>
</evidence>
<dbReference type="PANTHER" id="PTHR30346">
    <property type="entry name" value="TRANSCRIPTIONAL DUAL REGULATOR HCAR-RELATED"/>
    <property type="match status" value="1"/>
</dbReference>
<keyword evidence="4" id="KW-0804">Transcription</keyword>
<keyword evidence="7" id="KW-1185">Reference proteome</keyword>
<reference evidence="7" key="1">
    <citation type="journal article" date="2019" name="Int. J. Syst. Evol. Microbiol.">
        <title>The Global Catalogue of Microorganisms (GCM) 10K type strain sequencing project: providing services to taxonomists for standard genome sequencing and annotation.</title>
        <authorList>
            <consortium name="The Broad Institute Genomics Platform"/>
            <consortium name="The Broad Institute Genome Sequencing Center for Infectious Disease"/>
            <person name="Wu L."/>
            <person name="Ma J."/>
        </authorList>
    </citation>
    <scope>NUCLEOTIDE SEQUENCE [LARGE SCALE GENOMIC DNA]</scope>
    <source>
        <strain evidence="7">KLKA75</strain>
    </source>
</reference>
<comment type="caution">
    <text evidence="6">The sequence shown here is derived from an EMBL/GenBank/DDBJ whole genome shotgun (WGS) entry which is preliminary data.</text>
</comment>
<keyword evidence="3" id="KW-0238">DNA-binding</keyword>
<dbReference type="Gene3D" id="1.10.10.10">
    <property type="entry name" value="Winged helix-like DNA-binding domain superfamily/Winged helix DNA-binding domain"/>
    <property type="match status" value="1"/>
</dbReference>
<dbReference type="RefSeq" id="WP_378265326.1">
    <property type="nucleotide sequence ID" value="NZ_JBHSIT010000021.1"/>
</dbReference>
<dbReference type="InterPro" id="IPR000847">
    <property type="entry name" value="LysR_HTH_N"/>
</dbReference>
<dbReference type="SUPFAM" id="SSF46785">
    <property type="entry name" value="Winged helix' DNA-binding domain"/>
    <property type="match status" value="1"/>
</dbReference>
<evidence type="ECO:0000256" key="4">
    <source>
        <dbReference type="ARBA" id="ARBA00023163"/>
    </source>
</evidence>
<dbReference type="Gene3D" id="3.40.190.10">
    <property type="entry name" value="Periplasmic binding protein-like II"/>
    <property type="match status" value="2"/>
</dbReference>
<evidence type="ECO:0000256" key="2">
    <source>
        <dbReference type="ARBA" id="ARBA00023015"/>
    </source>
</evidence>
<gene>
    <name evidence="6" type="ORF">ACFPCY_42040</name>
</gene>
<dbReference type="PRINTS" id="PR00039">
    <property type="entry name" value="HTHLYSR"/>
</dbReference>
<dbReference type="SUPFAM" id="SSF53850">
    <property type="entry name" value="Periplasmic binding protein-like II"/>
    <property type="match status" value="1"/>
</dbReference>
<keyword evidence="2" id="KW-0805">Transcription regulation</keyword>
<protein>
    <submittedName>
        <fullName evidence="6">LysR family transcriptional regulator</fullName>
    </submittedName>
</protein>
<evidence type="ECO:0000259" key="5">
    <source>
        <dbReference type="PROSITE" id="PS50931"/>
    </source>
</evidence>
<dbReference type="Pfam" id="PF03466">
    <property type="entry name" value="LysR_substrate"/>
    <property type="match status" value="1"/>
</dbReference>